<dbReference type="Proteomes" id="UP001501000">
    <property type="component" value="Unassembled WGS sequence"/>
</dbReference>
<protein>
    <submittedName>
        <fullName evidence="2">Uncharacterized protein</fullName>
    </submittedName>
</protein>
<reference evidence="3" key="1">
    <citation type="journal article" date="2019" name="Int. J. Syst. Evol. Microbiol.">
        <title>The Global Catalogue of Microorganisms (GCM) 10K type strain sequencing project: providing services to taxonomists for standard genome sequencing and annotation.</title>
        <authorList>
            <consortium name="The Broad Institute Genomics Platform"/>
            <consortium name="The Broad Institute Genome Sequencing Center for Infectious Disease"/>
            <person name="Wu L."/>
            <person name="Ma J."/>
        </authorList>
    </citation>
    <scope>NUCLEOTIDE SEQUENCE [LARGE SCALE GENOMIC DNA]</scope>
    <source>
        <strain evidence="3">JCM 16956</strain>
    </source>
</reference>
<comment type="caution">
    <text evidence="2">The sequence shown here is derived from an EMBL/GenBank/DDBJ whole genome shotgun (WGS) entry which is preliminary data.</text>
</comment>
<evidence type="ECO:0000313" key="2">
    <source>
        <dbReference type="EMBL" id="GAA3919650.1"/>
    </source>
</evidence>
<organism evidence="2 3">
    <name type="scientific">Streptomyces gulbargensis</name>
    <dbReference type="NCBI Taxonomy" id="364901"/>
    <lineage>
        <taxon>Bacteria</taxon>
        <taxon>Bacillati</taxon>
        <taxon>Actinomycetota</taxon>
        <taxon>Actinomycetes</taxon>
        <taxon>Kitasatosporales</taxon>
        <taxon>Streptomycetaceae</taxon>
        <taxon>Streptomyces</taxon>
    </lineage>
</organism>
<proteinExistence type="predicted"/>
<name>A0ABP7MBI4_9ACTN</name>
<keyword evidence="3" id="KW-1185">Reference proteome</keyword>
<feature type="compositionally biased region" description="Basic and acidic residues" evidence="1">
    <location>
        <begin position="83"/>
        <end position="92"/>
    </location>
</feature>
<evidence type="ECO:0000256" key="1">
    <source>
        <dbReference type="SAM" id="MobiDB-lite"/>
    </source>
</evidence>
<dbReference type="EMBL" id="BAABAJ010000008">
    <property type="protein sequence ID" value="GAA3919650.1"/>
    <property type="molecule type" value="Genomic_DNA"/>
</dbReference>
<gene>
    <name evidence="2" type="ORF">GCM10022244_30920</name>
</gene>
<sequence length="92" mass="9309">MRGHRRAGADRFRAGGGGLAGDRAAYAEGEAVRQGRLTGGTAPPPGAAVRSWTTVPGRGARPGASWRPGGLTGRDAGAGRVSGAEDRVGEWE</sequence>
<feature type="region of interest" description="Disordered" evidence="1">
    <location>
        <begin position="1"/>
        <end position="92"/>
    </location>
</feature>
<evidence type="ECO:0000313" key="3">
    <source>
        <dbReference type="Proteomes" id="UP001501000"/>
    </source>
</evidence>
<accession>A0ABP7MBI4</accession>